<evidence type="ECO:0000313" key="2">
    <source>
        <dbReference type="Proteomes" id="UP001250656"/>
    </source>
</evidence>
<dbReference type="EMBL" id="JAVTTP010000001">
    <property type="protein sequence ID" value="MDT7827370.1"/>
    <property type="molecule type" value="Genomic_DNA"/>
</dbReference>
<organism evidence="1 2">
    <name type="scientific">Pricia mediterranea</name>
    <dbReference type="NCBI Taxonomy" id="3076079"/>
    <lineage>
        <taxon>Bacteria</taxon>
        <taxon>Pseudomonadati</taxon>
        <taxon>Bacteroidota</taxon>
        <taxon>Flavobacteriia</taxon>
        <taxon>Flavobacteriales</taxon>
        <taxon>Flavobacteriaceae</taxon>
        <taxon>Pricia</taxon>
    </lineage>
</organism>
<dbReference type="RefSeq" id="WP_314012251.1">
    <property type="nucleotide sequence ID" value="NZ_JAVTTP010000001.1"/>
</dbReference>
<proteinExistence type="predicted"/>
<gene>
    <name evidence="1" type="ORF">RQM65_01665</name>
</gene>
<reference evidence="1 2" key="1">
    <citation type="submission" date="2023-09" db="EMBL/GenBank/DDBJ databases">
        <title>Novel taxa isolated from Blanes Bay.</title>
        <authorList>
            <person name="Rey-Velasco X."/>
            <person name="Lucena T."/>
        </authorList>
    </citation>
    <scope>NUCLEOTIDE SEQUENCE [LARGE SCALE GENOMIC DNA]</scope>
    <source>
        <strain evidence="1 2">S334</strain>
    </source>
</reference>
<dbReference type="Proteomes" id="UP001250656">
    <property type="component" value="Unassembled WGS sequence"/>
</dbReference>
<accession>A0ABU3L191</accession>
<name>A0ABU3L191_9FLAO</name>
<protein>
    <submittedName>
        <fullName evidence="1">Uncharacterized protein</fullName>
    </submittedName>
</protein>
<sequence length="82" mass="9499">MAADFYNLIIGIPKGFAVARPPKRPYRFGRANQIGRTVRTRKADLDLTRLSYWQLPIDPRPRGNLFSSWIMEIPTTDVSPYF</sequence>
<comment type="caution">
    <text evidence="1">The sequence shown here is derived from an EMBL/GenBank/DDBJ whole genome shotgun (WGS) entry which is preliminary data.</text>
</comment>
<evidence type="ECO:0000313" key="1">
    <source>
        <dbReference type="EMBL" id="MDT7827370.1"/>
    </source>
</evidence>
<keyword evidence="2" id="KW-1185">Reference proteome</keyword>